<evidence type="ECO:0000256" key="1">
    <source>
        <dbReference type="ARBA" id="ARBA00004953"/>
    </source>
</evidence>
<dbReference type="Pfam" id="PF02571">
    <property type="entry name" value="CbiJ"/>
    <property type="match status" value="1"/>
</dbReference>
<organism evidence="5 6">
    <name type="scientific">Tunturiibacter empetritectus</name>
    <dbReference type="NCBI Taxonomy" id="3069691"/>
    <lineage>
        <taxon>Bacteria</taxon>
        <taxon>Pseudomonadati</taxon>
        <taxon>Acidobacteriota</taxon>
        <taxon>Terriglobia</taxon>
        <taxon>Terriglobales</taxon>
        <taxon>Acidobacteriaceae</taxon>
        <taxon>Tunturiibacter</taxon>
    </lineage>
</organism>
<dbReference type="NCBIfam" id="NF005968">
    <property type="entry name" value="PRK08057.1-2"/>
    <property type="match status" value="1"/>
</dbReference>
<reference evidence="5" key="1">
    <citation type="submission" date="2020-08" db="EMBL/GenBank/DDBJ databases">
        <title>Genomic Encyclopedia of Type Strains, Phase IV (KMG-V): Genome sequencing to study the core and pangenomes of soil and plant-associated prokaryotes.</title>
        <authorList>
            <person name="Whitman W."/>
        </authorList>
    </citation>
    <scope>NUCLEOTIDE SEQUENCE [LARGE SCALE GENOMIC DNA]</scope>
    <source>
        <strain evidence="5">M8UP27</strain>
    </source>
</reference>
<comment type="caution">
    <text evidence="5">The sequence shown here is derived from an EMBL/GenBank/DDBJ whole genome shotgun (WGS) entry which is preliminary data.</text>
</comment>
<evidence type="ECO:0000256" key="3">
    <source>
        <dbReference type="ARBA" id="ARBA00023002"/>
    </source>
</evidence>
<keyword evidence="3 5" id="KW-0560">Oxidoreductase</keyword>
<dbReference type="UniPathway" id="UPA00148"/>
<name>A0A7W8IEZ6_9BACT</name>
<dbReference type="EMBL" id="JACHDY010000001">
    <property type="protein sequence ID" value="MBB5315946.1"/>
    <property type="molecule type" value="Genomic_DNA"/>
</dbReference>
<dbReference type="PANTHER" id="PTHR36925:SF1">
    <property type="entry name" value="COBALT-PRECORRIN-6A REDUCTASE"/>
    <property type="match status" value="1"/>
</dbReference>
<dbReference type="EC" id="1.3.1.106" evidence="5"/>
<dbReference type="AlphaFoldDB" id="A0A7W8IEZ6"/>
<dbReference type="PANTHER" id="PTHR36925">
    <property type="entry name" value="COBALT-PRECORRIN-6A REDUCTASE"/>
    <property type="match status" value="1"/>
</dbReference>
<keyword evidence="2" id="KW-0169">Cobalamin biosynthesis</keyword>
<dbReference type="NCBIfam" id="TIGR00715">
    <property type="entry name" value="precor6x_red"/>
    <property type="match status" value="1"/>
</dbReference>
<gene>
    <name evidence="5" type="ORF">HDF09_000596</name>
</gene>
<dbReference type="EC" id="1.3.1.54" evidence="5"/>
<comment type="pathway">
    <text evidence="1">Cofactor biosynthesis; adenosylcobalamin biosynthesis.</text>
</comment>
<dbReference type="PROSITE" id="PS51014">
    <property type="entry name" value="COBK_CBIJ"/>
    <property type="match status" value="1"/>
</dbReference>
<evidence type="ECO:0000256" key="4">
    <source>
        <dbReference type="SAM" id="MobiDB-lite"/>
    </source>
</evidence>
<feature type="region of interest" description="Disordered" evidence="4">
    <location>
        <begin position="1"/>
        <end position="23"/>
    </location>
</feature>
<proteinExistence type="predicted"/>
<dbReference type="InterPro" id="IPR003723">
    <property type="entry name" value="Precorrin-6x_reduct"/>
</dbReference>
<dbReference type="GO" id="GO:0016994">
    <property type="term" value="F:precorrin-6A reductase activity"/>
    <property type="evidence" value="ECO:0007669"/>
    <property type="project" value="UniProtKB-EC"/>
</dbReference>
<accession>A0A7W8IEZ6</accession>
<evidence type="ECO:0000313" key="5">
    <source>
        <dbReference type="EMBL" id="MBB5315946.1"/>
    </source>
</evidence>
<evidence type="ECO:0000256" key="2">
    <source>
        <dbReference type="ARBA" id="ARBA00022573"/>
    </source>
</evidence>
<dbReference type="Proteomes" id="UP000568106">
    <property type="component" value="Unassembled WGS sequence"/>
</dbReference>
<protein>
    <submittedName>
        <fullName evidence="5">Precorrin-6A/cobalt-precorrin-6A reductase</fullName>
        <ecNumber evidence="5">1.3.1.106</ecNumber>
        <ecNumber evidence="5">1.3.1.54</ecNumber>
    </submittedName>
</protein>
<sequence>MAHLNPTSDEIENTPDGSQNLSPRILILGGTGEGTELASRLAHRSDLYAISSLAGRVSEPTRPEGVVRVGGFGGVDGFASFLVKENIGMVVDATHPFAVRISRNAELACARLGLPLIAFIRPPWGKTKADLWYEVQNFEEAASIVDVQNGRVFLSIGRQEAGSFAACHNTWFLIRAIEEPTGRLPRFHEILLRRGPFNLDEELRLLEDHSIDYVISKNSGGSATYTKIQAARLLEIPVVMVKRPVKHTVPTVETLEEVLVEIDRLIQSNRTTQ</sequence>
<keyword evidence="6" id="KW-1185">Reference proteome</keyword>
<evidence type="ECO:0000313" key="6">
    <source>
        <dbReference type="Proteomes" id="UP000568106"/>
    </source>
</evidence>
<dbReference type="GO" id="GO:0009236">
    <property type="term" value="P:cobalamin biosynthetic process"/>
    <property type="evidence" value="ECO:0007669"/>
    <property type="project" value="UniProtKB-UniPathway"/>
</dbReference>